<dbReference type="Pfam" id="PF02518">
    <property type="entry name" value="HATPase_c"/>
    <property type="match status" value="1"/>
</dbReference>
<keyword evidence="14" id="KW-0472">Membrane</keyword>
<evidence type="ECO:0000256" key="1">
    <source>
        <dbReference type="ARBA" id="ARBA00000085"/>
    </source>
</evidence>
<reference evidence="18 19" key="1">
    <citation type="submission" date="2018-12" db="EMBL/GenBank/DDBJ databases">
        <authorList>
            <person name="Yu L."/>
        </authorList>
    </citation>
    <scope>NUCLEOTIDE SEQUENCE [LARGE SCALE GENOMIC DNA]</scope>
    <source>
        <strain evidence="18 19">11S</strain>
    </source>
</reference>
<gene>
    <name evidence="18" type="ORF">EKG36_00900</name>
</gene>
<dbReference type="Pfam" id="PF01627">
    <property type="entry name" value="Hpt"/>
    <property type="match status" value="1"/>
</dbReference>
<dbReference type="Gene3D" id="1.10.287.130">
    <property type="match status" value="1"/>
</dbReference>
<keyword evidence="6" id="KW-0418">Kinase</keyword>
<protein>
    <recommendedName>
        <fullName evidence="10">Sensory/regulatory protein RpfC</fullName>
        <ecNumber evidence="2">2.7.13.3</ecNumber>
    </recommendedName>
</protein>
<dbReference type="InterPro" id="IPR036890">
    <property type="entry name" value="HATPase_C_sf"/>
</dbReference>
<dbReference type="GO" id="GO:0005886">
    <property type="term" value="C:plasma membrane"/>
    <property type="evidence" value="ECO:0007669"/>
    <property type="project" value="UniProtKB-SubCell"/>
</dbReference>
<keyword evidence="3 12" id="KW-0597">Phosphoprotein</keyword>
<comment type="caution">
    <text evidence="18">The sequence shown here is derived from an EMBL/GenBank/DDBJ whole genome shotgun (WGS) entry which is preliminary data.</text>
</comment>
<dbReference type="CDD" id="cd00088">
    <property type="entry name" value="HPT"/>
    <property type="match status" value="1"/>
</dbReference>
<evidence type="ECO:0000256" key="11">
    <source>
        <dbReference type="PROSITE-ProRule" id="PRU00110"/>
    </source>
</evidence>
<dbReference type="GO" id="GO:0000155">
    <property type="term" value="F:phosphorelay sensor kinase activity"/>
    <property type="evidence" value="ECO:0007669"/>
    <property type="project" value="InterPro"/>
</dbReference>
<dbReference type="InterPro" id="IPR011006">
    <property type="entry name" value="CheY-like_superfamily"/>
</dbReference>
<dbReference type="Gene3D" id="1.20.120.160">
    <property type="entry name" value="HPT domain"/>
    <property type="match status" value="1"/>
</dbReference>
<dbReference type="InterPro" id="IPR004358">
    <property type="entry name" value="Sig_transdc_His_kin-like_C"/>
</dbReference>
<organism evidence="18 19">
    <name type="scientific">Halomonas nitroreducens</name>
    <dbReference type="NCBI Taxonomy" id="447425"/>
    <lineage>
        <taxon>Bacteria</taxon>
        <taxon>Pseudomonadati</taxon>
        <taxon>Pseudomonadota</taxon>
        <taxon>Gammaproteobacteria</taxon>
        <taxon>Oceanospirillales</taxon>
        <taxon>Halomonadaceae</taxon>
        <taxon>Halomonas</taxon>
    </lineage>
</organism>
<dbReference type="InterPro" id="IPR001789">
    <property type="entry name" value="Sig_transdc_resp-reg_receiver"/>
</dbReference>
<dbReference type="CDD" id="cd17546">
    <property type="entry name" value="REC_hyHK_CKI1_RcsC-like"/>
    <property type="match status" value="1"/>
</dbReference>
<evidence type="ECO:0000313" key="18">
    <source>
        <dbReference type="EMBL" id="RTR07049.1"/>
    </source>
</evidence>
<evidence type="ECO:0000256" key="9">
    <source>
        <dbReference type="ARBA" id="ARBA00064003"/>
    </source>
</evidence>
<dbReference type="EMBL" id="RXNS01000001">
    <property type="protein sequence ID" value="RTR07049.1"/>
    <property type="molecule type" value="Genomic_DNA"/>
</dbReference>
<dbReference type="Pfam" id="PF00072">
    <property type="entry name" value="Response_reg"/>
    <property type="match status" value="1"/>
</dbReference>
<dbReference type="GO" id="GO:0005524">
    <property type="term" value="F:ATP binding"/>
    <property type="evidence" value="ECO:0007669"/>
    <property type="project" value="UniProtKB-KW"/>
</dbReference>
<evidence type="ECO:0000256" key="12">
    <source>
        <dbReference type="PROSITE-ProRule" id="PRU00169"/>
    </source>
</evidence>
<dbReference type="PANTHER" id="PTHR45339:SF5">
    <property type="entry name" value="HISTIDINE KINASE"/>
    <property type="match status" value="1"/>
</dbReference>
<feature type="modified residue" description="Phosphohistidine" evidence="11">
    <location>
        <position position="670"/>
    </location>
</feature>
<evidence type="ECO:0000256" key="3">
    <source>
        <dbReference type="ARBA" id="ARBA00022553"/>
    </source>
</evidence>
<sequence length="728" mass="78687">MLHYPLRLKFGAIAALLLFAGALLVVGLVAWRQDSLIWRVGEDTVWHAYKLDRDTVELRSFLALSEGGQAPLEEARLRFELLYSRLALLRGGEVAELVKAIPRTAALIDQIETHLKALDARIKSLDSLDAEARQALIERLGQLSTPSERLIITVNGHMAEASTRERERLQWLYGLLLVLILAMSVAAMMVVTFLFREARDNAAARRTLETLSGELEVAARRAESANQAKSEFLATVSHEIRTPLNGVIGMSDLLVDQRLPERARHYADTIHESALRLLELINDILDFSKIEAGRLDLEHRPLSLGELVNGAVSLFTPHAEARGLVLEAHLSPSLPERVVSDPGRLRQVLLNLLSNAIKFTEHGEVRVEVDRSGRDALCIAVVDTGCGIPTEQQAQLFEPFHQGDPSTARRFGGTGLGLAISKRLVEALGGRIGIESQPGEGSRCWFCLPLVEAASTSEVAPWAHGEGPAQPLSGARLLVVEDNPVNQQVAQAMLAKLGCRVSLASTGTEALAAATRERFDLVFMDVQMPDMDGLEVTRRLRARGGWLAEVPVVAMTAGGPGGDQARCLASGMNGYLVKPLMRDALLNVLRRHLRQRPPSPVRTPLARRGAMVGADQLVDPEVMAALHESLGRAGVDALVQRYRDQAEEHLAALQAAMAEGDAAGGERLAHQLKGESASLGAVKVAGLATRLEQAAHAGRLGGAEETLATLRTTLQTTLAALDNSAPAP</sequence>
<dbReference type="InterPro" id="IPR036097">
    <property type="entry name" value="HisK_dim/P_sf"/>
</dbReference>
<keyword evidence="7" id="KW-0067">ATP-binding</keyword>
<feature type="modified residue" description="4-aspartylphosphate" evidence="12">
    <location>
        <position position="525"/>
    </location>
</feature>
<feature type="transmembrane region" description="Helical" evidence="14">
    <location>
        <begin position="171"/>
        <end position="195"/>
    </location>
</feature>
<dbReference type="PROSITE" id="PS50109">
    <property type="entry name" value="HIS_KIN"/>
    <property type="match status" value="1"/>
</dbReference>
<dbReference type="CDD" id="cd00082">
    <property type="entry name" value="HisKA"/>
    <property type="match status" value="1"/>
</dbReference>
<dbReference type="PROSITE" id="PS50110">
    <property type="entry name" value="RESPONSE_REGULATORY"/>
    <property type="match status" value="1"/>
</dbReference>
<dbReference type="RefSeq" id="WP_126480063.1">
    <property type="nucleotide sequence ID" value="NZ_RXNS01000001.1"/>
</dbReference>
<dbReference type="AlphaFoldDB" id="A0A3S0JZ83"/>
<keyword evidence="19" id="KW-1185">Reference proteome</keyword>
<dbReference type="SMART" id="SM00387">
    <property type="entry name" value="HATPase_c"/>
    <property type="match status" value="1"/>
</dbReference>
<dbReference type="InterPro" id="IPR003594">
    <property type="entry name" value="HATPase_dom"/>
</dbReference>
<evidence type="ECO:0000313" key="19">
    <source>
        <dbReference type="Proteomes" id="UP000267400"/>
    </source>
</evidence>
<dbReference type="OrthoDB" id="9797243at2"/>
<feature type="domain" description="Response regulatory" evidence="16">
    <location>
        <begin position="476"/>
        <end position="593"/>
    </location>
</feature>
<evidence type="ECO:0000259" key="15">
    <source>
        <dbReference type="PROSITE" id="PS50109"/>
    </source>
</evidence>
<dbReference type="PROSITE" id="PS50894">
    <property type="entry name" value="HPT"/>
    <property type="match status" value="1"/>
</dbReference>
<dbReference type="PRINTS" id="PR00344">
    <property type="entry name" value="BCTRLSENSOR"/>
</dbReference>
<dbReference type="PANTHER" id="PTHR45339">
    <property type="entry name" value="HYBRID SIGNAL TRANSDUCTION HISTIDINE KINASE J"/>
    <property type="match status" value="1"/>
</dbReference>
<dbReference type="EC" id="2.7.13.3" evidence="2"/>
<dbReference type="SUPFAM" id="SSF47226">
    <property type="entry name" value="Histidine-containing phosphotransfer domain, HPT domain"/>
    <property type="match status" value="1"/>
</dbReference>
<dbReference type="Gene3D" id="3.40.50.2300">
    <property type="match status" value="1"/>
</dbReference>
<dbReference type="SUPFAM" id="SSF52172">
    <property type="entry name" value="CheY-like"/>
    <property type="match status" value="1"/>
</dbReference>
<dbReference type="SUPFAM" id="SSF55874">
    <property type="entry name" value="ATPase domain of HSP90 chaperone/DNA topoisomerase II/histidine kinase"/>
    <property type="match status" value="1"/>
</dbReference>
<dbReference type="Pfam" id="PF00512">
    <property type="entry name" value="HisKA"/>
    <property type="match status" value="1"/>
</dbReference>
<dbReference type="FunFam" id="3.30.565.10:FF:000010">
    <property type="entry name" value="Sensor histidine kinase RcsC"/>
    <property type="match status" value="1"/>
</dbReference>
<dbReference type="InterPro" id="IPR036641">
    <property type="entry name" value="HPT_dom_sf"/>
</dbReference>
<dbReference type="SMART" id="SM00448">
    <property type="entry name" value="REC"/>
    <property type="match status" value="1"/>
</dbReference>
<accession>A0A3S0JZ83</accession>
<name>A0A3S0JZ83_9GAMM</name>
<evidence type="ECO:0000256" key="14">
    <source>
        <dbReference type="SAM" id="Phobius"/>
    </source>
</evidence>
<feature type="coiled-coil region" evidence="13">
    <location>
        <begin position="201"/>
        <end position="228"/>
    </location>
</feature>
<keyword evidence="14" id="KW-1133">Transmembrane helix</keyword>
<keyword evidence="14" id="KW-0812">Transmembrane</keyword>
<dbReference type="InterPro" id="IPR008207">
    <property type="entry name" value="Sig_transdc_His_kin_Hpt_dom"/>
</dbReference>
<dbReference type="SUPFAM" id="SSF47384">
    <property type="entry name" value="Homodimeric domain of signal transducing histidine kinase"/>
    <property type="match status" value="1"/>
</dbReference>
<evidence type="ECO:0000256" key="8">
    <source>
        <dbReference type="ARBA" id="ARBA00023012"/>
    </source>
</evidence>
<evidence type="ECO:0000259" key="16">
    <source>
        <dbReference type="PROSITE" id="PS50110"/>
    </source>
</evidence>
<comment type="catalytic activity">
    <reaction evidence="1">
        <text>ATP + protein L-histidine = ADP + protein N-phospho-L-histidine.</text>
        <dbReference type="EC" id="2.7.13.3"/>
    </reaction>
</comment>
<dbReference type="FunFam" id="1.10.287.130:FF:000002">
    <property type="entry name" value="Two-component osmosensing histidine kinase"/>
    <property type="match status" value="1"/>
</dbReference>
<keyword evidence="5" id="KW-0547">Nucleotide-binding</keyword>
<feature type="domain" description="HPt" evidence="17">
    <location>
        <begin position="631"/>
        <end position="728"/>
    </location>
</feature>
<evidence type="ECO:0000256" key="13">
    <source>
        <dbReference type="SAM" id="Coils"/>
    </source>
</evidence>
<keyword evidence="8" id="KW-0902">Two-component regulatory system</keyword>
<evidence type="ECO:0000256" key="10">
    <source>
        <dbReference type="ARBA" id="ARBA00068150"/>
    </source>
</evidence>
<feature type="domain" description="Histidine kinase" evidence="15">
    <location>
        <begin position="235"/>
        <end position="452"/>
    </location>
</feature>
<keyword evidence="13" id="KW-0175">Coiled coil</keyword>
<evidence type="ECO:0000259" key="17">
    <source>
        <dbReference type="PROSITE" id="PS50894"/>
    </source>
</evidence>
<evidence type="ECO:0000256" key="4">
    <source>
        <dbReference type="ARBA" id="ARBA00022679"/>
    </source>
</evidence>
<dbReference type="InterPro" id="IPR005467">
    <property type="entry name" value="His_kinase_dom"/>
</dbReference>
<dbReference type="Proteomes" id="UP000267400">
    <property type="component" value="Unassembled WGS sequence"/>
</dbReference>
<evidence type="ECO:0000256" key="7">
    <source>
        <dbReference type="ARBA" id="ARBA00022840"/>
    </source>
</evidence>
<keyword evidence="4" id="KW-0808">Transferase</keyword>
<dbReference type="SMART" id="SM00388">
    <property type="entry name" value="HisKA"/>
    <property type="match status" value="1"/>
</dbReference>
<dbReference type="InterPro" id="IPR003661">
    <property type="entry name" value="HisK_dim/P_dom"/>
</dbReference>
<evidence type="ECO:0000256" key="6">
    <source>
        <dbReference type="ARBA" id="ARBA00022777"/>
    </source>
</evidence>
<comment type="subunit">
    <text evidence="9">At low DSF concentrations, interacts with RpfF.</text>
</comment>
<evidence type="ECO:0000256" key="5">
    <source>
        <dbReference type="ARBA" id="ARBA00022741"/>
    </source>
</evidence>
<dbReference type="CDD" id="cd16922">
    <property type="entry name" value="HATPase_EvgS-ArcB-TorS-like"/>
    <property type="match status" value="1"/>
</dbReference>
<proteinExistence type="predicted"/>
<evidence type="ECO:0000256" key="2">
    <source>
        <dbReference type="ARBA" id="ARBA00012438"/>
    </source>
</evidence>
<feature type="transmembrane region" description="Helical" evidence="14">
    <location>
        <begin position="12"/>
        <end position="31"/>
    </location>
</feature>
<dbReference type="Gene3D" id="3.30.565.10">
    <property type="entry name" value="Histidine kinase-like ATPase, C-terminal domain"/>
    <property type="match status" value="1"/>
</dbReference>